<dbReference type="PATRIC" id="fig|270351.10.peg.7126"/>
<keyword evidence="3" id="KW-0520">NAD</keyword>
<dbReference type="Gene3D" id="3.40.50.720">
    <property type="entry name" value="NAD(P)-binding Rossmann-like Domain"/>
    <property type="match status" value="1"/>
</dbReference>
<gene>
    <name evidence="4" type="primary">fabG</name>
    <name evidence="4" type="ORF">Maq22A_2p41035</name>
</gene>
<dbReference type="SUPFAM" id="SSF51735">
    <property type="entry name" value="NAD(P)-binding Rossmann-fold domains"/>
    <property type="match status" value="1"/>
</dbReference>
<dbReference type="EMBL" id="AP014706">
    <property type="protein sequence ID" value="BAQ49989.1"/>
    <property type="molecule type" value="Genomic_DNA"/>
</dbReference>
<dbReference type="InterPro" id="IPR036291">
    <property type="entry name" value="NAD(P)-bd_dom_sf"/>
</dbReference>
<keyword evidence="4" id="KW-0614">Plasmid</keyword>
<evidence type="ECO:0000256" key="1">
    <source>
        <dbReference type="ARBA" id="ARBA00006484"/>
    </source>
</evidence>
<dbReference type="OrthoDB" id="9804774at2"/>
<reference evidence="5" key="2">
    <citation type="submission" date="2015-01" db="EMBL/GenBank/DDBJ databases">
        <title>Complete genome sequence of Methylobacterium aquaticum strain 22A.</title>
        <authorList>
            <person name="Tani A."/>
            <person name="Ogura Y."/>
            <person name="Hayashi T."/>
        </authorList>
    </citation>
    <scope>NUCLEOTIDE SEQUENCE [LARGE SCALE GENOMIC DNA]</scope>
    <source>
        <strain evidence="5">MA-22A</strain>
        <plasmid evidence="5">Plasmid pMaq22A_2p DNA</plasmid>
    </source>
</reference>
<dbReference type="PANTHER" id="PTHR43477">
    <property type="entry name" value="DIHYDROANTICAPSIN 7-DEHYDROGENASE"/>
    <property type="match status" value="1"/>
</dbReference>
<dbReference type="PANTHER" id="PTHR43477:SF4">
    <property type="entry name" value="DEHYDROGENASE_REDUCTASE SDR FAMILY MEMBER 6"/>
    <property type="match status" value="1"/>
</dbReference>
<dbReference type="AlphaFoldDB" id="A0A0C6FWL7"/>
<dbReference type="RefSeq" id="WP_060851078.1">
    <property type="nucleotide sequence ID" value="NZ_AP014706.1"/>
</dbReference>
<organism evidence="4 5">
    <name type="scientific">Methylobacterium aquaticum</name>
    <dbReference type="NCBI Taxonomy" id="270351"/>
    <lineage>
        <taxon>Bacteria</taxon>
        <taxon>Pseudomonadati</taxon>
        <taxon>Pseudomonadota</taxon>
        <taxon>Alphaproteobacteria</taxon>
        <taxon>Hyphomicrobiales</taxon>
        <taxon>Methylobacteriaceae</taxon>
        <taxon>Methylobacterium</taxon>
    </lineage>
</organism>
<evidence type="ECO:0000313" key="5">
    <source>
        <dbReference type="Proteomes" id="UP000061432"/>
    </source>
</evidence>
<sequence length="260" mass="27782">MDLQLQGKTVLITGASQGIGEGLAHAFAAEGCPLHLTARSADKLDALKRAIEAEHKVVVGVTAIDMTQDGACERIVAEAGDVDVLINNAGVIPSGSLFDVDAQRWREGWALKGFGYADMIRLVYPRMKARGGGVILNNIGNGGEVCDPNYIEGAAGNASIMAMTRALGGKSLDDNIRVVGVNPGPVDTSRIYNMLRKFAENELGDAARYEELLVRYPLKRPAKVHEITDLFLFLASFRSGYTSGTVFTVDGGIASRRTVV</sequence>
<protein>
    <submittedName>
        <fullName evidence="4">Short-chain dehydrogenase</fullName>
    </submittedName>
</protein>
<name>A0A0C6FWL7_9HYPH</name>
<dbReference type="PRINTS" id="PR00081">
    <property type="entry name" value="GDHRDH"/>
</dbReference>
<dbReference type="Pfam" id="PF13561">
    <property type="entry name" value="adh_short_C2"/>
    <property type="match status" value="1"/>
</dbReference>
<keyword evidence="2" id="KW-0560">Oxidoreductase</keyword>
<comment type="similarity">
    <text evidence="1">Belongs to the short-chain dehydrogenases/reductases (SDR) family.</text>
</comment>
<proteinExistence type="inferred from homology"/>
<reference evidence="4 5" key="1">
    <citation type="journal article" date="2015" name="Genome Announc.">
        <title>Complete Genome Sequence of Methylobacterium aquaticum Strain 22A, Isolated from Racomitrium japonicum Moss.</title>
        <authorList>
            <person name="Tani A."/>
            <person name="Ogura Y."/>
            <person name="Hayashi T."/>
            <person name="Kimbara K."/>
        </authorList>
    </citation>
    <scope>NUCLEOTIDE SEQUENCE [LARGE SCALE GENOMIC DNA]</scope>
    <source>
        <strain evidence="4 5">MA-22A</strain>
        <plasmid evidence="5">Plasmid pMaq22A_2p DNA</plasmid>
    </source>
</reference>
<dbReference type="InterPro" id="IPR002347">
    <property type="entry name" value="SDR_fam"/>
</dbReference>
<geneLocation type="plasmid" evidence="5">
    <name>pMaq22A_2p DNA</name>
</geneLocation>
<dbReference type="KEGG" id="maqu:Maq22A_2p41035"/>
<dbReference type="NCBIfam" id="NF004779">
    <property type="entry name" value="PRK06125.1"/>
    <property type="match status" value="1"/>
</dbReference>
<evidence type="ECO:0000256" key="3">
    <source>
        <dbReference type="ARBA" id="ARBA00023027"/>
    </source>
</evidence>
<dbReference type="Proteomes" id="UP000061432">
    <property type="component" value="Plasmid pMaq22A_2p"/>
</dbReference>
<evidence type="ECO:0000313" key="4">
    <source>
        <dbReference type="EMBL" id="BAQ49989.1"/>
    </source>
</evidence>
<accession>A0A0C6FWL7</accession>
<dbReference type="InterPro" id="IPR051122">
    <property type="entry name" value="SDR_DHRS6-like"/>
</dbReference>
<dbReference type="GO" id="GO:0016491">
    <property type="term" value="F:oxidoreductase activity"/>
    <property type="evidence" value="ECO:0007669"/>
    <property type="project" value="UniProtKB-KW"/>
</dbReference>
<evidence type="ECO:0000256" key="2">
    <source>
        <dbReference type="ARBA" id="ARBA00023002"/>
    </source>
</evidence>